<name>A0A368VEA2_9BACT</name>
<dbReference type="PANTHER" id="PTHR12110:SF41">
    <property type="entry name" value="INOSOSE DEHYDRATASE"/>
    <property type="match status" value="1"/>
</dbReference>
<dbReference type="InterPro" id="IPR036237">
    <property type="entry name" value="Xyl_isomerase-like_sf"/>
</dbReference>
<dbReference type="InterPro" id="IPR013022">
    <property type="entry name" value="Xyl_isomerase-like_TIM-brl"/>
</dbReference>
<dbReference type="Proteomes" id="UP000252733">
    <property type="component" value="Unassembled WGS sequence"/>
</dbReference>
<evidence type="ECO:0000313" key="2">
    <source>
        <dbReference type="EMBL" id="RCW39456.1"/>
    </source>
</evidence>
<accession>A0A368VEA2</accession>
<comment type="caution">
    <text evidence="2">The sequence shown here is derived from an EMBL/GenBank/DDBJ whole genome shotgun (WGS) entry which is preliminary data.</text>
</comment>
<dbReference type="AlphaFoldDB" id="A0A368VEA2"/>
<dbReference type="Gene3D" id="3.20.20.150">
    <property type="entry name" value="Divalent-metal-dependent TIM barrel enzymes"/>
    <property type="match status" value="1"/>
</dbReference>
<dbReference type="Pfam" id="PF01261">
    <property type="entry name" value="AP_endonuc_2"/>
    <property type="match status" value="1"/>
</dbReference>
<organism evidence="2 3">
    <name type="scientific">Marinilabilia salmonicolor</name>
    <dbReference type="NCBI Taxonomy" id="989"/>
    <lineage>
        <taxon>Bacteria</taxon>
        <taxon>Pseudomonadati</taxon>
        <taxon>Bacteroidota</taxon>
        <taxon>Bacteroidia</taxon>
        <taxon>Marinilabiliales</taxon>
        <taxon>Marinilabiliaceae</taxon>
        <taxon>Marinilabilia</taxon>
    </lineage>
</organism>
<keyword evidence="2" id="KW-0413">Isomerase</keyword>
<keyword evidence="3" id="KW-1185">Reference proteome</keyword>
<dbReference type="SUPFAM" id="SSF51658">
    <property type="entry name" value="Xylose isomerase-like"/>
    <property type="match status" value="1"/>
</dbReference>
<proteinExistence type="predicted"/>
<protein>
    <submittedName>
        <fullName evidence="2">Sugar phosphate isomerase/epimerase</fullName>
    </submittedName>
</protein>
<reference evidence="2 3" key="1">
    <citation type="submission" date="2018-07" db="EMBL/GenBank/DDBJ databases">
        <title>Freshwater and sediment microbial communities from various areas in North America, analyzing microbe dynamics in response to fracking.</title>
        <authorList>
            <person name="Lamendella R."/>
        </authorList>
    </citation>
    <scope>NUCLEOTIDE SEQUENCE [LARGE SCALE GENOMIC DNA]</scope>
    <source>
        <strain evidence="2 3">160A</strain>
    </source>
</reference>
<evidence type="ECO:0000259" key="1">
    <source>
        <dbReference type="Pfam" id="PF01261"/>
    </source>
</evidence>
<gene>
    <name evidence="2" type="ORF">DFO77_101226</name>
</gene>
<dbReference type="RefSeq" id="WP_114436164.1">
    <property type="nucleotide sequence ID" value="NZ_QPIZ01000001.1"/>
</dbReference>
<sequence>MKKTIIPLVVVFIATTFAMCTTKEKKEIGLQLYSVRDAMKEAPVETVKSVGEMGYTFVEAAGYADGKFYGMEPAEFQSLVEESGMTFLSSHTGQAVPDSSNWESTMAWWDQCIDTHVAAGVKYIVQPWMGEKGYNSLAGLKQYCDYFNEVGKKCREKGIVFGYHNHDGEFAELEGETIYDFMLRNTNPENVFFQLDLYWIKEGGKNAVDYFNKYPGRFKHLHVKDEKELGASGEMDFESSFALADKAGVDYLIVEVEKYDFDPLVSVEKSLEFLENAEFVRNTYAD</sequence>
<dbReference type="EMBL" id="QPIZ01000001">
    <property type="protein sequence ID" value="RCW39456.1"/>
    <property type="molecule type" value="Genomic_DNA"/>
</dbReference>
<dbReference type="InterPro" id="IPR050312">
    <property type="entry name" value="IolE/XylAMocC-like"/>
</dbReference>
<dbReference type="PANTHER" id="PTHR12110">
    <property type="entry name" value="HYDROXYPYRUVATE ISOMERASE"/>
    <property type="match status" value="1"/>
</dbReference>
<dbReference type="GO" id="GO:0016853">
    <property type="term" value="F:isomerase activity"/>
    <property type="evidence" value="ECO:0007669"/>
    <property type="project" value="UniProtKB-KW"/>
</dbReference>
<feature type="domain" description="Xylose isomerase-like TIM barrel" evidence="1">
    <location>
        <begin position="51"/>
        <end position="276"/>
    </location>
</feature>
<evidence type="ECO:0000313" key="3">
    <source>
        <dbReference type="Proteomes" id="UP000252733"/>
    </source>
</evidence>